<gene>
    <name evidence="2" type="ORF">Ahy_B09g097943</name>
</gene>
<evidence type="ECO:0000313" key="2">
    <source>
        <dbReference type="EMBL" id="RYQ91898.1"/>
    </source>
</evidence>
<dbReference type="AlphaFoldDB" id="A0A444XQA3"/>
<organism evidence="2 3">
    <name type="scientific">Arachis hypogaea</name>
    <name type="common">Peanut</name>
    <dbReference type="NCBI Taxonomy" id="3818"/>
    <lineage>
        <taxon>Eukaryota</taxon>
        <taxon>Viridiplantae</taxon>
        <taxon>Streptophyta</taxon>
        <taxon>Embryophyta</taxon>
        <taxon>Tracheophyta</taxon>
        <taxon>Spermatophyta</taxon>
        <taxon>Magnoliopsida</taxon>
        <taxon>eudicotyledons</taxon>
        <taxon>Gunneridae</taxon>
        <taxon>Pentapetalae</taxon>
        <taxon>rosids</taxon>
        <taxon>fabids</taxon>
        <taxon>Fabales</taxon>
        <taxon>Fabaceae</taxon>
        <taxon>Papilionoideae</taxon>
        <taxon>50 kb inversion clade</taxon>
        <taxon>dalbergioids sensu lato</taxon>
        <taxon>Dalbergieae</taxon>
        <taxon>Pterocarpus clade</taxon>
        <taxon>Arachis</taxon>
    </lineage>
</organism>
<evidence type="ECO:0000256" key="1">
    <source>
        <dbReference type="SAM" id="MobiDB-lite"/>
    </source>
</evidence>
<dbReference type="STRING" id="3818.A0A444XQA3"/>
<protein>
    <submittedName>
        <fullName evidence="2">Uncharacterized protein</fullName>
    </submittedName>
</protein>
<dbReference type="Proteomes" id="UP000289738">
    <property type="component" value="Chromosome B09"/>
</dbReference>
<comment type="caution">
    <text evidence="2">The sequence shown here is derived from an EMBL/GenBank/DDBJ whole genome shotgun (WGS) entry which is preliminary data.</text>
</comment>
<name>A0A444XQA3_ARAHY</name>
<feature type="region of interest" description="Disordered" evidence="1">
    <location>
        <begin position="1"/>
        <end position="47"/>
    </location>
</feature>
<evidence type="ECO:0000313" key="3">
    <source>
        <dbReference type="Proteomes" id="UP000289738"/>
    </source>
</evidence>
<dbReference type="Pfam" id="PF03004">
    <property type="entry name" value="Transposase_24"/>
    <property type="match status" value="1"/>
</dbReference>
<dbReference type="PANTHER" id="PTHR33144">
    <property type="entry name" value="OS10G0409366 PROTEIN-RELATED"/>
    <property type="match status" value="1"/>
</dbReference>
<dbReference type="EMBL" id="SDMP01000019">
    <property type="protein sequence ID" value="RYQ91898.1"/>
    <property type="molecule type" value="Genomic_DNA"/>
</dbReference>
<dbReference type="PANTHER" id="PTHR33144:SF45">
    <property type="entry name" value="TRANSPOSASE TNP1_EN_SPM-LIKE DOMAIN-CONTAINING PROTEIN"/>
    <property type="match status" value="1"/>
</dbReference>
<feature type="compositionally biased region" description="Polar residues" evidence="1">
    <location>
        <begin position="24"/>
        <end position="43"/>
    </location>
</feature>
<keyword evidence="3" id="KW-1185">Reference proteome</keyword>
<proteinExistence type="predicted"/>
<accession>A0A444XQA3</accession>
<sequence>MTKRKTVSSRENTSTHEFNDSPPVDQNESSESIEPAPTLSTGSEVPHVQLDVQGKKSNKYWTVDLEDANGMIKEGHLRLKDVWVLSRETRIIVHWNEYGQPIGESGGLLGLFLGAVAGNFKNFPISYEKWPLVPTEPYKNGAYRDIIQRFFKVDDGQQKKYILQNLGRKLKSKTQKMCEKNASNREKQTIPHTLGSKTIARKKHELKTANKRVFTKAEMYPISHKKKDGSFINDEAREKSEQLTLLQANESSTDDAYVKLFRKEHPGRVRGVGFGVCPSQVMKSSNSFRGVSSLCNHDFDMAKVRSMEVELQENKVTISLLQAQVTYFINHCMEVPTDLLAAVQNRGECPTVTKISTFAAVSKPPLDTNFAWFTRIMAVLNRRDSPSDSGGDYSSGSSKPPLMLCRWLT</sequence>
<reference evidence="2 3" key="1">
    <citation type="submission" date="2019-01" db="EMBL/GenBank/DDBJ databases">
        <title>Sequencing of cultivated peanut Arachis hypogaea provides insights into genome evolution and oil improvement.</title>
        <authorList>
            <person name="Chen X."/>
        </authorList>
    </citation>
    <scope>NUCLEOTIDE SEQUENCE [LARGE SCALE GENOMIC DNA]</scope>
    <source>
        <strain evidence="3">cv. Fuhuasheng</strain>
        <tissue evidence="2">Leaves</tissue>
    </source>
</reference>
<dbReference type="InterPro" id="IPR004252">
    <property type="entry name" value="Probable_transposase_24"/>
</dbReference>